<protein>
    <submittedName>
        <fullName evidence="1">DUF29 domain-containing protein</fullName>
    </submittedName>
</protein>
<gene>
    <name evidence="1" type="ORF">H6F44_12300</name>
</gene>
<dbReference type="EMBL" id="JACJPY010000036">
    <property type="protein sequence ID" value="MBD2150894.1"/>
    <property type="molecule type" value="Genomic_DNA"/>
</dbReference>
<reference evidence="1" key="1">
    <citation type="journal article" date="2015" name="ISME J.">
        <title>Draft Genome Sequence of Streptomyces incarnatus NRRL8089, which Produces the Nucleoside Antibiotic Sinefungin.</title>
        <authorList>
            <person name="Oshima K."/>
            <person name="Hattori M."/>
            <person name="Shimizu H."/>
            <person name="Fukuda K."/>
            <person name="Nemoto M."/>
            <person name="Inagaki K."/>
            <person name="Tamura T."/>
        </authorList>
    </citation>
    <scope>NUCLEOTIDE SEQUENCE</scope>
    <source>
        <strain evidence="1">FACHB-1277</strain>
    </source>
</reference>
<proteinExistence type="predicted"/>
<keyword evidence="2" id="KW-1185">Reference proteome</keyword>
<dbReference type="Pfam" id="PF01724">
    <property type="entry name" value="DUF29"/>
    <property type="match status" value="1"/>
</dbReference>
<reference evidence="1" key="2">
    <citation type="submission" date="2020-08" db="EMBL/GenBank/DDBJ databases">
        <authorList>
            <person name="Chen M."/>
            <person name="Teng W."/>
            <person name="Zhao L."/>
            <person name="Hu C."/>
            <person name="Zhou Y."/>
            <person name="Han B."/>
            <person name="Song L."/>
            <person name="Shu W."/>
        </authorList>
    </citation>
    <scope>NUCLEOTIDE SEQUENCE</scope>
    <source>
        <strain evidence="1">FACHB-1277</strain>
    </source>
</reference>
<evidence type="ECO:0000313" key="1">
    <source>
        <dbReference type="EMBL" id="MBD2150894.1"/>
    </source>
</evidence>
<dbReference type="InterPro" id="IPR002636">
    <property type="entry name" value="DUF29"/>
</dbReference>
<accession>A0A926UTB6</accession>
<sequence length="159" mass="19175">MTQAIAQAENQTFVKKSLYESDYFLWTEDTIAQLKARNFDRVDIENLIEEIAGLGRSEKKEIKSRLKTLLEHLLKRIYIDMPDCFNGWENTIEEQREEIIEELMDSPSLKRFWDELFDLSWQGALRRVRKEYQPKGFNFPDQWQFSRDINSILNINFWE</sequence>
<evidence type="ECO:0000313" key="2">
    <source>
        <dbReference type="Proteomes" id="UP000631421"/>
    </source>
</evidence>
<organism evidence="1 2">
    <name type="scientific">Pseudanabaena cinerea FACHB-1277</name>
    <dbReference type="NCBI Taxonomy" id="2949581"/>
    <lineage>
        <taxon>Bacteria</taxon>
        <taxon>Bacillati</taxon>
        <taxon>Cyanobacteriota</taxon>
        <taxon>Cyanophyceae</taxon>
        <taxon>Pseudanabaenales</taxon>
        <taxon>Pseudanabaenaceae</taxon>
        <taxon>Pseudanabaena</taxon>
        <taxon>Pseudanabaena cinerea</taxon>
    </lineage>
</organism>
<dbReference type="AlphaFoldDB" id="A0A926UTB6"/>
<dbReference type="PANTHER" id="PTHR34235:SF4">
    <property type="entry name" value="SLR0291 PROTEIN"/>
    <property type="match status" value="1"/>
</dbReference>
<comment type="caution">
    <text evidence="1">The sequence shown here is derived from an EMBL/GenBank/DDBJ whole genome shotgun (WGS) entry which is preliminary data.</text>
</comment>
<dbReference type="Proteomes" id="UP000631421">
    <property type="component" value="Unassembled WGS sequence"/>
</dbReference>
<dbReference type="PANTHER" id="PTHR34235">
    <property type="entry name" value="SLR1203 PROTEIN-RELATED"/>
    <property type="match status" value="1"/>
</dbReference>
<dbReference type="RefSeq" id="WP_190351257.1">
    <property type="nucleotide sequence ID" value="NZ_JACJPY010000036.1"/>
</dbReference>
<name>A0A926UTB6_9CYAN</name>
<dbReference type="Gene3D" id="1.20.1220.20">
    <property type="entry name" value="Uncharcterised protein PF01724"/>
    <property type="match status" value="1"/>
</dbReference>